<dbReference type="GO" id="GO:0042790">
    <property type="term" value="P:nucleolar large rRNA transcription by RNA polymerase I"/>
    <property type="evidence" value="ECO:0007669"/>
    <property type="project" value="EnsemblFungi"/>
</dbReference>
<dbReference type="KEGG" id="vpo:Kpol_541p7"/>
<dbReference type="GO" id="GO:0045943">
    <property type="term" value="P:positive regulation of transcription by RNA polymerase I"/>
    <property type="evidence" value="ECO:0007669"/>
    <property type="project" value="EnsemblFungi"/>
</dbReference>
<feature type="domain" description="Rrn9" evidence="1">
    <location>
        <begin position="21"/>
        <end position="85"/>
    </location>
</feature>
<reference evidence="2 3" key="1">
    <citation type="journal article" date="2007" name="Proc. Natl. Acad. Sci. U.S.A.">
        <title>Independent sorting-out of thousands of duplicated gene pairs in two yeast species descended from a whole-genome duplication.</title>
        <authorList>
            <person name="Scannell D.R."/>
            <person name="Frank A.C."/>
            <person name="Conant G.C."/>
            <person name="Byrne K.P."/>
            <person name="Woolfit M."/>
            <person name="Wolfe K.H."/>
        </authorList>
    </citation>
    <scope>NUCLEOTIDE SEQUENCE [LARGE SCALE GENOMIC DNA]</scope>
    <source>
        <strain evidence="3">ATCC 22028 / DSM 70294 / BCRC 21397 / CBS 2163 / NBRC 10782 / NRRL Y-8283 / UCD 57-17</strain>
    </source>
</reference>
<evidence type="ECO:0000313" key="3">
    <source>
        <dbReference type="Proteomes" id="UP000000267"/>
    </source>
</evidence>
<dbReference type="OrthoDB" id="4068335at2759"/>
<dbReference type="eggNOG" id="ENOG502QRG3">
    <property type="taxonomic scope" value="Eukaryota"/>
</dbReference>
<accession>A7TIV2</accession>
<dbReference type="Proteomes" id="UP000000267">
    <property type="component" value="Unassembled WGS sequence"/>
</dbReference>
<dbReference type="GO" id="GO:0017025">
    <property type="term" value="F:TBP-class protein binding"/>
    <property type="evidence" value="ECO:0007669"/>
    <property type="project" value="EnsemblFungi"/>
</dbReference>
<dbReference type="Pfam" id="PF10680">
    <property type="entry name" value="RRN9"/>
    <property type="match status" value="1"/>
</dbReference>
<evidence type="ECO:0000313" key="2">
    <source>
        <dbReference type="EMBL" id="EDO17764.1"/>
    </source>
</evidence>
<dbReference type="GeneID" id="5546013"/>
<dbReference type="PhylomeDB" id="A7TIV2"/>
<keyword evidence="3" id="KW-1185">Reference proteome</keyword>
<dbReference type="GO" id="GO:0001181">
    <property type="term" value="F:RNA polymerase I general transcription initiation factor activity"/>
    <property type="evidence" value="ECO:0007669"/>
    <property type="project" value="EnsemblFungi"/>
</dbReference>
<dbReference type="InParanoid" id="A7TIV2"/>
<dbReference type="FunCoup" id="A7TIV2">
    <property type="interactions" value="119"/>
</dbReference>
<dbReference type="InterPro" id="IPR019622">
    <property type="entry name" value="Rrn9_dom"/>
</dbReference>
<protein>
    <recommendedName>
        <fullName evidence="1">Rrn9 domain-containing protein</fullName>
    </recommendedName>
</protein>
<name>A7TIV2_VANPO</name>
<evidence type="ECO:0000259" key="1">
    <source>
        <dbReference type="Pfam" id="PF10680"/>
    </source>
</evidence>
<organism evidence="3">
    <name type="scientific">Vanderwaltozyma polyspora (strain ATCC 22028 / DSM 70294 / BCRC 21397 / CBS 2163 / NBRC 10782 / NRRL Y-8283 / UCD 57-17)</name>
    <name type="common">Kluyveromyces polysporus</name>
    <dbReference type="NCBI Taxonomy" id="436907"/>
    <lineage>
        <taxon>Eukaryota</taxon>
        <taxon>Fungi</taxon>
        <taxon>Dikarya</taxon>
        <taxon>Ascomycota</taxon>
        <taxon>Saccharomycotina</taxon>
        <taxon>Saccharomycetes</taxon>
        <taxon>Saccharomycetales</taxon>
        <taxon>Saccharomycetaceae</taxon>
        <taxon>Vanderwaltozyma</taxon>
    </lineage>
</organism>
<dbReference type="HOGENOM" id="CLU_061609_0_0_1"/>
<dbReference type="STRING" id="436907.A7TIV2"/>
<dbReference type="AlphaFoldDB" id="A7TIV2"/>
<sequence>MSENDNDKSIIDTANRLLDSLEQSHRSDLGLHLYSSYLLHVLLYKANEKKHMFEIDQFYRTQVKENWSSWPNPNTIIDPQTNVLYEDGDVEEKVSELKKGEVSKRAMNHASNMMKREFSSSWQKYLIESSRKSGSCLDVNELEVPTWVCEKIESKLDHLFEGLHNMVAKQKNIEIDQYVSNGQIRVSQEDSQEDVKLNKHVSFNFHDIISRGCEMGEKMDEVYMKSLRLFNDIPHSFSKSQFKISKHNLKKYKPSTEAKTDISLIFNTSREDFIQIEQLLRDKRLKANEKGKLKYLNKKNKELDTNKRTFFKVNNNNKSHKIENNEDYSINDALVKIPRT</sequence>
<dbReference type="OMA" id="ISRGCEM"/>
<dbReference type="EMBL" id="DS480398">
    <property type="protein sequence ID" value="EDO17764.1"/>
    <property type="molecule type" value="Genomic_DNA"/>
</dbReference>
<proteinExistence type="predicted"/>
<gene>
    <name evidence="2" type="ORF">Kpol_541p7</name>
</gene>
<dbReference type="GO" id="GO:0000500">
    <property type="term" value="C:RNA polymerase I upstream activating factor complex"/>
    <property type="evidence" value="ECO:0007669"/>
    <property type="project" value="EnsemblFungi"/>
</dbReference>
<dbReference type="RefSeq" id="XP_001645622.1">
    <property type="nucleotide sequence ID" value="XM_001645572.1"/>
</dbReference>